<dbReference type="Gene3D" id="1.25.40.10">
    <property type="entry name" value="Tetratricopeptide repeat domain"/>
    <property type="match status" value="1"/>
</dbReference>
<accession>A0A4R3Z359</accession>
<comment type="caution">
    <text evidence="1">The sequence shown here is derived from an EMBL/GenBank/DDBJ whole genome shotgun (WGS) entry which is preliminary data.</text>
</comment>
<evidence type="ECO:0000313" key="2">
    <source>
        <dbReference type="Proteomes" id="UP000295719"/>
    </source>
</evidence>
<evidence type="ECO:0008006" key="3">
    <source>
        <dbReference type="Google" id="ProtNLM"/>
    </source>
</evidence>
<dbReference type="OrthoDB" id="9801609at2"/>
<keyword evidence="2" id="KW-1185">Reference proteome</keyword>
<protein>
    <recommendedName>
        <fullName evidence="3">Tetratricopeptide repeat protein</fullName>
    </recommendedName>
</protein>
<organism evidence="1 2">
    <name type="scientific">Biostraticola tofi</name>
    <dbReference type="NCBI Taxonomy" id="466109"/>
    <lineage>
        <taxon>Bacteria</taxon>
        <taxon>Pseudomonadati</taxon>
        <taxon>Pseudomonadota</taxon>
        <taxon>Gammaproteobacteria</taxon>
        <taxon>Enterobacterales</taxon>
        <taxon>Bruguierivoracaceae</taxon>
        <taxon>Biostraticola</taxon>
    </lineage>
</organism>
<evidence type="ECO:0000313" key="1">
    <source>
        <dbReference type="EMBL" id="TCV98283.1"/>
    </source>
</evidence>
<dbReference type="Proteomes" id="UP000295719">
    <property type="component" value="Unassembled WGS sequence"/>
</dbReference>
<dbReference type="AlphaFoldDB" id="A0A4R3Z359"/>
<dbReference type="RefSeq" id="WP_131865029.1">
    <property type="nucleotide sequence ID" value="NZ_SMCR01000003.1"/>
</dbReference>
<gene>
    <name evidence="1" type="ORF">EDC52_103375</name>
</gene>
<name>A0A4R3Z359_9GAMM</name>
<dbReference type="EMBL" id="SMCR01000003">
    <property type="protein sequence ID" value="TCV98283.1"/>
    <property type="molecule type" value="Genomic_DNA"/>
</dbReference>
<dbReference type="InterPro" id="IPR011990">
    <property type="entry name" value="TPR-like_helical_dom_sf"/>
</dbReference>
<sequence>MIDIDTIDNLYGVGHYLLINCSDSTIQYLNSQGYLTTSLQSDVIFEIDWEIIKKSNLPFDFIVIDNLVFNDLDQIATLFDNIKNIFSEQTRMAIFFNHNQGAVCKTDVLDQMVTAGFREDISFIAEPKYSLNNDTGYYVAITLEYYPLDTTLYLTANELYKQTAFCESIKYLLRQNERVAVVGLDEGIADSILNRRTAIRECHLFPHLLQFSDFLTDDISLNGPLDDQQVHYPKFDCIVIYYSHDNDISEIMLKIIDNMTPGGRLIISRPTAMSISIDPAYFDLEAVFGCCNRFSEWTSLNVEEMLLANLVSSDYDFITSCYMKNPFIDYENFKYKEINYQYSYPPENLLAFERDYINPWIVKAMVEFPFRNKISSTLEKYAKYILSNYDALSPDYGAALAIIGYQRIGNSIQENESDILNIIMRYCSGIVSLPNASPHQIRWLISLYVLSAELYKSRGQFDLAMALYLKAIDVKYETFSSTIGTKILQSYYNLAVMFYSRKEYLKSEESAVKGILEGYKILSVPALELYGDINKPLQFTLYIYHDIVDWLIKLTNAKNLLSWKSGLLKSINSNSWSSVISERLKIINKMDSLVREKDSAIKSQAEILDDRFEAIKTMDAMISEKDQVIEAQADMLQKRFDIIKNMDLMIKERDEAIKAQANIIDERWQAMKAMEKMIAERDNNIRNLENIISNSDINNNH</sequence>
<proteinExistence type="predicted"/>
<reference evidence="1 2" key="1">
    <citation type="submission" date="2019-03" db="EMBL/GenBank/DDBJ databases">
        <title>Genomic Encyclopedia of Type Strains, Phase IV (KMG-IV): sequencing the most valuable type-strain genomes for metagenomic binning, comparative biology and taxonomic classification.</title>
        <authorList>
            <person name="Goeker M."/>
        </authorList>
    </citation>
    <scope>NUCLEOTIDE SEQUENCE [LARGE SCALE GENOMIC DNA]</scope>
    <source>
        <strain evidence="1 2">DSM 19580</strain>
    </source>
</reference>